<dbReference type="PANTHER" id="PTHR21879:SF9">
    <property type="entry name" value="OSIRIS 16"/>
    <property type="match status" value="1"/>
</dbReference>
<dbReference type="AlphaFoldDB" id="A0A8I6S0N7"/>
<organism evidence="3 4">
    <name type="scientific">Cimex lectularius</name>
    <name type="common">Bed bug</name>
    <name type="synonym">Acanthia lectularia</name>
    <dbReference type="NCBI Taxonomy" id="79782"/>
    <lineage>
        <taxon>Eukaryota</taxon>
        <taxon>Metazoa</taxon>
        <taxon>Ecdysozoa</taxon>
        <taxon>Arthropoda</taxon>
        <taxon>Hexapoda</taxon>
        <taxon>Insecta</taxon>
        <taxon>Pterygota</taxon>
        <taxon>Neoptera</taxon>
        <taxon>Paraneoptera</taxon>
        <taxon>Hemiptera</taxon>
        <taxon>Heteroptera</taxon>
        <taxon>Panheteroptera</taxon>
        <taxon>Cimicomorpha</taxon>
        <taxon>Cimicidae</taxon>
        <taxon>Cimex</taxon>
    </lineage>
</organism>
<keyword evidence="1" id="KW-0812">Transmembrane</keyword>
<keyword evidence="4" id="KW-1185">Reference proteome</keyword>
<accession>A0A8I6S0N7</accession>
<dbReference type="Proteomes" id="UP000494040">
    <property type="component" value="Unassembled WGS sequence"/>
</dbReference>
<keyword evidence="2" id="KW-0732">Signal</keyword>
<dbReference type="GeneID" id="106669338"/>
<sequence length="265" mass="28174">MIIAKKMILKSINVLCLVVSFATAASFQDPDVDVDSYNSVNLTTDDALKEIMGKECRGGYSPFCLKLGLMRLMGRGGGFTIPIVPGVRLTSPELPQGPLTSPSKLAKEPELLDSLLLKRLTDYLGSLSISVNILDKSMPLYFAKAYFGNNPITGRKRDKNGGALAAAGLMSVGTMLAVGMAALAAMAGKALMASLLALMLAAVASLSKGGGEEGKTTYEIVAKPIVSHQHSHSSEVIHGGHHHRRSVDEPESLVYAKQIPYNKMS</sequence>
<dbReference type="KEGG" id="clec:106669338"/>
<dbReference type="OMA" id="VVQLSRC"/>
<dbReference type="RefSeq" id="XP_014254237.1">
    <property type="nucleotide sequence ID" value="XM_014398751.2"/>
</dbReference>
<dbReference type="Pfam" id="PF07898">
    <property type="entry name" value="DUF1676"/>
    <property type="match status" value="1"/>
</dbReference>
<evidence type="ECO:0000313" key="4">
    <source>
        <dbReference type="Proteomes" id="UP000494040"/>
    </source>
</evidence>
<dbReference type="PANTHER" id="PTHR21879">
    <property type="entry name" value="FI03362P-RELATED-RELATED"/>
    <property type="match status" value="1"/>
</dbReference>
<feature type="transmembrane region" description="Helical" evidence="1">
    <location>
        <begin position="190"/>
        <end position="207"/>
    </location>
</feature>
<name>A0A8I6S0N7_CIMLE</name>
<reference evidence="3" key="1">
    <citation type="submission" date="2022-01" db="UniProtKB">
        <authorList>
            <consortium name="EnsemblMetazoa"/>
        </authorList>
    </citation>
    <scope>IDENTIFICATION</scope>
</reference>
<feature type="signal peptide" evidence="2">
    <location>
        <begin position="1"/>
        <end position="24"/>
    </location>
</feature>
<dbReference type="EnsemblMetazoa" id="XM_014398751.2">
    <property type="protein sequence ID" value="XP_014254237.1"/>
    <property type="gene ID" value="LOC106669338"/>
</dbReference>
<dbReference type="OrthoDB" id="6627399at2759"/>
<evidence type="ECO:0000313" key="3">
    <source>
        <dbReference type="EnsemblMetazoa" id="XP_014254237.1"/>
    </source>
</evidence>
<dbReference type="InterPro" id="IPR012464">
    <property type="entry name" value="DUF1676"/>
</dbReference>
<keyword evidence="1" id="KW-1133">Transmembrane helix</keyword>
<evidence type="ECO:0000256" key="1">
    <source>
        <dbReference type="SAM" id="Phobius"/>
    </source>
</evidence>
<keyword evidence="1" id="KW-0472">Membrane</keyword>
<evidence type="ECO:0000256" key="2">
    <source>
        <dbReference type="SAM" id="SignalP"/>
    </source>
</evidence>
<proteinExistence type="predicted"/>
<dbReference type="GO" id="GO:0016020">
    <property type="term" value="C:membrane"/>
    <property type="evidence" value="ECO:0007669"/>
    <property type="project" value="TreeGrafter"/>
</dbReference>
<feature type="transmembrane region" description="Helical" evidence="1">
    <location>
        <begin position="163"/>
        <end position="184"/>
    </location>
</feature>
<evidence type="ECO:0008006" key="5">
    <source>
        <dbReference type="Google" id="ProtNLM"/>
    </source>
</evidence>
<feature type="chain" id="PRO_5035195668" description="Osiris 16" evidence="2">
    <location>
        <begin position="25"/>
        <end position="265"/>
    </location>
</feature>
<protein>
    <recommendedName>
        <fullName evidence="5">Osiris 16</fullName>
    </recommendedName>
</protein>